<dbReference type="Gene3D" id="3.40.50.2000">
    <property type="entry name" value="Glycogen Phosphorylase B"/>
    <property type="match status" value="2"/>
</dbReference>
<dbReference type="EMBL" id="LNYW01000043">
    <property type="protein sequence ID" value="KTD60734.1"/>
    <property type="molecule type" value="Genomic_DNA"/>
</dbReference>
<keyword evidence="3" id="KW-1185">Reference proteome</keyword>
<name>A0A0W0YVQ7_9GAMM</name>
<dbReference type="AlphaFoldDB" id="A0A0W0YVQ7"/>
<comment type="caution">
    <text evidence="2">The sequence shown here is derived from an EMBL/GenBank/DDBJ whole genome shotgun (WGS) entry which is preliminary data.</text>
</comment>
<accession>A0A0W0YVQ7</accession>
<proteinExistence type="predicted"/>
<feature type="domain" description="Glycosyltransferase subfamily 4-like N-terminal" evidence="1">
    <location>
        <begin position="4"/>
        <end position="139"/>
    </location>
</feature>
<dbReference type="Pfam" id="PF13692">
    <property type="entry name" value="Glyco_trans_1_4"/>
    <property type="match status" value="1"/>
</dbReference>
<reference evidence="2 3" key="1">
    <citation type="submission" date="2015-11" db="EMBL/GenBank/DDBJ databases">
        <title>Genomic analysis of 38 Legionella species identifies large and diverse effector repertoires.</title>
        <authorList>
            <person name="Burstein D."/>
            <person name="Amaro F."/>
            <person name="Zusman T."/>
            <person name="Lifshitz Z."/>
            <person name="Cohen O."/>
            <person name="Gilbert J.A."/>
            <person name="Pupko T."/>
            <person name="Shuman H.A."/>
            <person name="Segal G."/>
        </authorList>
    </citation>
    <scope>NUCLEOTIDE SEQUENCE [LARGE SCALE GENOMIC DNA]</scope>
    <source>
        <strain evidence="2 3">ATCC 49655</strain>
    </source>
</reference>
<dbReference type="Pfam" id="PF13477">
    <property type="entry name" value="Glyco_trans_4_2"/>
    <property type="match status" value="1"/>
</dbReference>
<evidence type="ECO:0000313" key="2">
    <source>
        <dbReference type="EMBL" id="KTD60734.1"/>
    </source>
</evidence>
<gene>
    <name evidence="2" type="ORF">Lsha_1451</name>
</gene>
<sequence>MKKKLIFVVNVDWFFISHRLPIAEAALQMGYEVHIAASLTSHAEALKAKGFIVHPLKIDRSSKNLFLNLKLLFDLAVLFRRVKPDIVHLVTIKPVLLGGIVARIQRVPAVVAAISGMGYVFIAQDRFAWFRRFIVTGLYGMSLKHPNFRIIVQNQNDWSLIKGVCKVQDKFVTLIRGSGVDLNLFVSTPIAHDVPPVVMMAARLLVDKGVREFAAAARALAGYHGARFILVGDVDPDNPSSLCRDEITAWVNKGIVEWWGHKSDMFNVLTSAHIVVLPSYSEGLPKVLAEAAATGRAVVTTDVPGCRDAIIPNETGLLVAPKDELSLTNAIKLLIDDKDLCEKFGAAGRNLAETTFDIKQVVNQHLTVYEELMP</sequence>
<dbReference type="InterPro" id="IPR028098">
    <property type="entry name" value="Glyco_trans_4-like_N"/>
</dbReference>
<protein>
    <submittedName>
        <fullName evidence="2">Glycosyl transferase, group 1</fullName>
    </submittedName>
</protein>
<dbReference type="Proteomes" id="UP000054600">
    <property type="component" value="Unassembled WGS sequence"/>
</dbReference>
<dbReference type="GO" id="GO:0016757">
    <property type="term" value="F:glycosyltransferase activity"/>
    <property type="evidence" value="ECO:0007669"/>
    <property type="project" value="UniProtKB-ARBA"/>
</dbReference>
<dbReference type="PANTHER" id="PTHR12526:SF638">
    <property type="entry name" value="SPORE COAT PROTEIN SA"/>
    <property type="match status" value="1"/>
</dbReference>
<dbReference type="RefSeq" id="WP_018577595.1">
    <property type="nucleotide sequence ID" value="NZ_KB892404.1"/>
</dbReference>
<dbReference type="eggNOG" id="COG0438">
    <property type="taxonomic scope" value="Bacteria"/>
</dbReference>
<dbReference type="OrthoDB" id="9775208at2"/>
<dbReference type="PANTHER" id="PTHR12526">
    <property type="entry name" value="GLYCOSYLTRANSFERASE"/>
    <property type="match status" value="1"/>
</dbReference>
<dbReference type="SUPFAM" id="SSF53756">
    <property type="entry name" value="UDP-Glycosyltransferase/glycogen phosphorylase"/>
    <property type="match status" value="1"/>
</dbReference>
<evidence type="ECO:0000259" key="1">
    <source>
        <dbReference type="Pfam" id="PF13477"/>
    </source>
</evidence>
<evidence type="ECO:0000313" key="3">
    <source>
        <dbReference type="Proteomes" id="UP000054600"/>
    </source>
</evidence>
<dbReference type="CDD" id="cd03808">
    <property type="entry name" value="GT4_CapM-like"/>
    <property type="match status" value="1"/>
</dbReference>
<dbReference type="STRING" id="1122169.Lsha_1451"/>
<keyword evidence="2" id="KW-0808">Transferase</keyword>
<dbReference type="PATRIC" id="fig|1122169.6.peg.1672"/>
<organism evidence="2 3">
    <name type="scientific">Legionella shakespearei DSM 23087</name>
    <dbReference type="NCBI Taxonomy" id="1122169"/>
    <lineage>
        <taxon>Bacteria</taxon>
        <taxon>Pseudomonadati</taxon>
        <taxon>Pseudomonadota</taxon>
        <taxon>Gammaproteobacteria</taxon>
        <taxon>Legionellales</taxon>
        <taxon>Legionellaceae</taxon>
        <taxon>Legionella</taxon>
    </lineage>
</organism>